<comment type="caution">
    <text evidence="3">The sequence shown here is derived from an EMBL/GenBank/DDBJ whole genome shotgun (WGS) entry which is preliminary data.</text>
</comment>
<dbReference type="InterPro" id="IPR023214">
    <property type="entry name" value="HAD_sf"/>
</dbReference>
<evidence type="ECO:0000256" key="1">
    <source>
        <dbReference type="ARBA" id="ARBA00009589"/>
    </source>
</evidence>
<dbReference type="InterPro" id="IPR010708">
    <property type="entry name" value="5'(3')-deoxyribonucleotidase"/>
</dbReference>
<dbReference type="Gene3D" id="3.40.50.1000">
    <property type="entry name" value="HAD superfamily/HAD-like"/>
    <property type="match status" value="1"/>
</dbReference>
<feature type="active site" description="Proton donor" evidence="2">
    <location>
        <position position="8"/>
    </location>
</feature>
<organism evidence="3 4">
    <name type="scientific">Candidatus Curtissbacteria bacterium GW2011_GWA1_40_16</name>
    <dbReference type="NCBI Taxonomy" id="1618405"/>
    <lineage>
        <taxon>Bacteria</taxon>
        <taxon>Candidatus Curtissiibacteriota</taxon>
    </lineage>
</organism>
<gene>
    <name evidence="3" type="ORF">UT84_C0012G0002</name>
</gene>
<accession>A0A0G0RC53</accession>
<dbReference type="GO" id="GO:0009264">
    <property type="term" value="P:deoxyribonucleotide catabolic process"/>
    <property type="evidence" value="ECO:0007669"/>
    <property type="project" value="InterPro"/>
</dbReference>
<evidence type="ECO:0000313" key="4">
    <source>
        <dbReference type="Proteomes" id="UP000034531"/>
    </source>
</evidence>
<dbReference type="SUPFAM" id="SSF56784">
    <property type="entry name" value="HAD-like"/>
    <property type="match status" value="1"/>
</dbReference>
<evidence type="ECO:0000313" key="3">
    <source>
        <dbReference type="EMBL" id="KKR50299.1"/>
    </source>
</evidence>
<dbReference type="Pfam" id="PF06941">
    <property type="entry name" value="NT5C"/>
    <property type="match status" value="1"/>
</dbReference>
<dbReference type="AlphaFoldDB" id="A0A0G0RC53"/>
<feature type="active site" description="Nucleophile" evidence="2">
    <location>
        <position position="6"/>
    </location>
</feature>
<evidence type="ECO:0000256" key="2">
    <source>
        <dbReference type="PIRSR" id="PIRSR610708-1"/>
    </source>
</evidence>
<dbReference type="EMBL" id="LBYI01000012">
    <property type="protein sequence ID" value="KKR50299.1"/>
    <property type="molecule type" value="Genomic_DNA"/>
</dbReference>
<reference evidence="3 4" key="1">
    <citation type="journal article" date="2015" name="Nature">
        <title>rRNA introns, odd ribosomes, and small enigmatic genomes across a large radiation of phyla.</title>
        <authorList>
            <person name="Brown C.T."/>
            <person name="Hug L.A."/>
            <person name="Thomas B.C."/>
            <person name="Sharon I."/>
            <person name="Castelle C.J."/>
            <person name="Singh A."/>
            <person name="Wilkins M.J."/>
            <person name="Williams K.H."/>
            <person name="Banfield J.F."/>
        </authorList>
    </citation>
    <scope>NUCLEOTIDE SEQUENCE [LARGE SCALE GENOMIC DNA]</scope>
</reference>
<dbReference type="InterPro" id="IPR036412">
    <property type="entry name" value="HAD-like_sf"/>
</dbReference>
<proteinExistence type="inferred from homology"/>
<name>A0A0G0RC53_9BACT</name>
<dbReference type="Proteomes" id="UP000034531">
    <property type="component" value="Unassembled WGS sequence"/>
</dbReference>
<dbReference type="GO" id="GO:0008253">
    <property type="term" value="F:5'-nucleotidase activity"/>
    <property type="evidence" value="ECO:0007669"/>
    <property type="project" value="InterPro"/>
</dbReference>
<protein>
    <recommendedName>
        <fullName evidence="5">Nucleotidase</fullName>
    </recommendedName>
</protein>
<comment type="similarity">
    <text evidence="1">Belongs to the 5'(3')-deoxyribonucleotidase family.</text>
</comment>
<evidence type="ECO:0008006" key="5">
    <source>
        <dbReference type="Google" id="ProtNLM"/>
    </source>
</evidence>
<sequence>MKIGIDFDGVIANTPKLKSELTKKLYGRSIPTGIFSKELVIGSKLLSPEQYQNIENSIFYSKDTGLTVEEVENAIESIRKLLERGVEIRVFTDREKNGEEIIKEWLNSKELNLEIKTNEDTEKLDIYISDNLERLKSLVGSIRSLFLFTWDYNKHLDTGYNVWRILSWNKLYGHIEFIKIRHEE</sequence>